<evidence type="ECO:0000313" key="3">
    <source>
        <dbReference type="EMBL" id="GAA1426425.1"/>
    </source>
</evidence>
<keyword evidence="4" id="KW-1185">Reference proteome</keyword>
<dbReference type="PANTHER" id="PTHR43048">
    <property type="entry name" value="METHYLMALONYL-COA EPIMERASE"/>
    <property type="match status" value="1"/>
</dbReference>
<keyword evidence="1" id="KW-0479">Metal-binding</keyword>
<dbReference type="PROSITE" id="PS51819">
    <property type="entry name" value="VOC"/>
    <property type="match status" value="1"/>
</dbReference>
<organism evidence="3 4">
    <name type="scientific">Agrococcus citreus</name>
    <dbReference type="NCBI Taxonomy" id="84643"/>
    <lineage>
        <taxon>Bacteria</taxon>
        <taxon>Bacillati</taxon>
        <taxon>Actinomycetota</taxon>
        <taxon>Actinomycetes</taxon>
        <taxon>Micrococcales</taxon>
        <taxon>Microbacteriaceae</taxon>
        <taxon>Agrococcus</taxon>
    </lineage>
</organism>
<name>A0ABN1Z1W5_9MICO</name>
<evidence type="ECO:0000256" key="1">
    <source>
        <dbReference type="ARBA" id="ARBA00022723"/>
    </source>
</evidence>
<dbReference type="InterPro" id="IPR004360">
    <property type="entry name" value="Glyas_Fos-R_dOase_dom"/>
</dbReference>
<dbReference type="InterPro" id="IPR051785">
    <property type="entry name" value="MMCE/EMCE_epimerase"/>
</dbReference>
<protein>
    <submittedName>
        <fullName evidence="3">VOC family protein</fullName>
    </submittedName>
</protein>
<dbReference type="SUPFAM" id="SSF54593">
    <property type="entry name" value="Glyoxalase/Bleomycin resistance protein/Dihydroxybiphenyl dioxygenase"/>
    <property type="match status" value="1"/>
</dbReference>
<dbReference type="PANTHER" id="PTHR43048:SF4">
    <property type="entry name" value="RING-CLEAVING DIOXYGENASE-RELATED"/>
    <property type="match status" value="1"/>
</dbReference>
<evidence type="ECO:0000313" key="4">
    <source>
        <dbReference type="Proteomes" id="UP001501266"/>
    </source>
</evidence>
<dbReference type="InterPro" id="IPR029068">
    <property type="entry name" value="Glyas_Bleomycin-R_OHBP_Dase"/>
</dbReference>
<feature type="domain" description="VOC" evidence="2">
    <location>
        <begin position="4"/>
        <end position="134"/>
    </location>
</feature>
<gene>
    <name evidence="3" type="ORF">GCM10009640_27510</name>
</gene>
<proteinExistence type="predicted"/>
<sequence>MSISISAVHVMVDDADAAVGFYRDVLGMTVTSEVENEGFRWVTLSPESQPDIQIVLSHPRAGRSEQDGEAVAALLAKGELGSVNLRAGDLDGVFERATTAPGVEIVQEPTDQFWGVRDIALRDPAGNLVRIEQSAG</sequence>
<dbReference type="RefSeq" id="WP_343921424.1">
    <property type="nucleotide sequence ID" value="NZ_BAAAKK010000006.1"/>
</dbReference>
<evidence type="ECO:0000259" key="2">
    <source>
        <dbReference type="PROSITE" id="PS51819"/>
    </source>
</evidence>
<accession>A0ABN1Z1W5</accession>
<dbReference type="EMBL" id="BAAAKK010000006">
    <property type="protein sequence ID" value="GAA1426425.1"/>
    <property type="molecule type" value="Genomic_DNA"/>
</dbReference>
<dbReference type="Gene3D" id="3.10.180.10">
    <property type="entry name" value="2,3-Dihydroxybiphenyl 1,2-Dioxygenase, domain 1"/>
    <property type="match status" value="1"/>
</dbReference>
<comment type="caution">
    <text evidence="3">The sequence shown here is derived from an EMBL/GenBank/DDBJ whole genome shotgun (WGS) entry which is preliminary data.</text>
</comment>
<dbReference type="Pfam" id="PF00903">
    <property type="entry name" value="Glyoxalase"/>
    <property type="match status" value="1"/>
</dbReference>
<reference evidence="3 4" key="1">
    <citation type="journal article" date="2019" name="Int. J. Syst. Evol. Microbiol.">
        <title>The Global Catalogue of Microorganisms (GCM) 10K type strain sequencing project: providing services to taxonomists for standard genome sequencing and annotation.</title>
        <authorList>
            <consortium name="The Broad Institute Genomics Platform"/>
            <consortium name="The Broad Institute Genome Sequencing Center for Infectious Disease"/>
            <person name="Wu L."/>
            <person name="Ma J."/>
        </authorList>
    </citation>
    <scope>NUCLEOTIDE SEQUENCE [LARGE SCALE GENOMIC DNA]</scope>
    <source>
        <strain evidence="3 4">JCM 12398</strain>
    </source>
</reference>
<dbReference type="InterPro" id="IPR037523">
    <property type="entry name" value="VOC_core"/>
</dbReference>
<dbReference type="Proteomes" id="UP001501266">
    <property type="component" value="Unassembled WGS sequence"/>
</dbReference>